<gene>
    <name evidence="1" type="ORF">D5H75_00715</name>
</gene>
<dbReference type="EMBL" id="QZEY01000001">
    <property type="protein sequence ID" value="RJL35378.1"/>
    <property type="molecule type" value="Genomic_DNA"/>
</dbReference>
<reference evidence="1 2" key="1">
    <citation type="submission" date="2018-09" db="EMBL/GenBank/DDBJ databases">
        <title>YIM 75507 draft genome.</title>
        <authorList>
            <person name="Tang S."/>
            <person name="Feng Y."/>
        </authorList>
    </citation>
    <scope>NUCLEOTIDE SEQUENCE [LARGE SCALE GENOMIC DNA]</scope>
    <source>
        <strain evidence="1 2">YIM 75507</strain>
    </source>
</reference>
<dbReference type="AlphaFoldDB" id="A0A3A4BUW5"/>
<sequence>MSKESDELFAALRPAGLDELTAEAYGRRREGDLARALASPRGAAEGRRDPLPARPAWRLRLAVAGTAAAGLAAAAVVVPGAVGTGADPVPGGSGRAAATPAAPPRSVRLDARSVLLASATAAERASEETGAYWYRRERTFERIRFPGAGTGKPARRQELPYRAYAAHTQESWFARDGGARSRTVTGQDVKVTFASEADEAAWRKAGSPELWRAERSVNDYDMALKWLIGAHRMTMADLRALPRDEAGLEAELRRLHAAEKPADWDEVPDFPSYVWSTAQDLLAGPIRPATKAALYRVLARQDGIRAREHVRDPLGRTGVAVETTWDGEDGRRPARLIVDPGSGELLAFESRVSRTGEADLRVAYADSGWSDSLGEPPGD</sequence>
<name>A0A3A4BUW5_9ACTN</name>
<protein>
    <recommendedName>
        <fullName evidence="3">CU044_5270 family protein</fullName>
    </recommendedName>
</protein>
<organism evidence="1 2">
    <name type="scientific">Bailinhaonella thermotolerans</name>
    <dbReference type="NCBI Taxonomy" id="1070861"/>
    <lineage>
        <taxon>Bacteria</taxon>
        <taxon>Bacillati</taxon>
        <taxon>Actinomycetota</taxon>
        <taxon>Actinomycetes</taxon>
        <taxon>Streptosporangiales</taxon>
        <taxon>Streptosporangiaceae</taxon>
        <taxon>Bailinhaonella</taxon>
    </lineage>
</organism>
<evidence type="ECO:0000313" key="1">
    <source>
        <dbReference type="EMBL" id="RJL35378.1"/>
    </source>
</evidence>
<accession>A0A3A4BUW5</accession>
<comment type="caution">
    <text evidence="1">The sequence shown here is derived from an EMBL/GenBank/DDBJ whole genome shotgun (WGS) entry which is preliminary data.</text>
</comment>
<dbReference type="NCBIfam" id="NF038083">
    <property type="entry name" value="CU044_5270_fam"/>
    <property type="match status" value="1"/>
</dbReference>
<dbReference type="OrthoDB" id="3538210at2"/>
<evidence type="ECO:0008006" key="3">
    <source>
        <dbReference type="Google" id="ProtNLM"/>
    </source>
</evidence>
<evidence type="ECO:0000313" key="2">
    <source>
        <dbReference type="Proteomes" id="UP000265768"/>
    </source>
</evidence>
<dbReference type="Proteomes" id="UP000265768">
    <property type="component" value="Unassembled WGS sequence"/>
</dbReference>
<keyword evidence="2" id="KW-1185">Reference proteome</keyword>
<dbReference type="InterPro" id="IPR047789">
    <property type="entry name" value="CU044_5270-like"/>
</dbReference>
<proteinExistence type="predicted"/>
<dbReference type="RefSeq" id="WP_119924348.1">
    <property type="nucleotide sequence ID" value="NZ_QZEY01000001.1"/>
</dbReference>